<keyword evidence="2" id="KW-1185">Reference proteome</keyword>
<evidence type="ECO:0000313" key="2">
    <source>
        <dbReference type="Proteomes" id="UP000441585"/>
    </source>
</evidence>
<gene>
    <name evidence="1" type="ORF">GJU41_12795</name>
</gene>
<protein>
    <submittedName>
        <fullName evidence="1">Uncharacterized protein</fullName>
    </submittedName>
</protein>
<organism evidence="1 2">
    <name type="scientific">Metabacillus idriensis</name>
    <dbReference type="NCBI Taxonomy" id="324768"/>
    <lineage>
        <taxon>Bacteria</taxon>
        <taxon>Bacillati</taxon>
        <taxon>Bacillota</taxon>
        <taxon>Bacilli</taxon>
        <taxon>Bacillales</taxon>
        <taxon>Bacillaceae</taxon>
        <taxon>Metabacillus</taxon>
    </lineage>
</organism>
<sequence>MPDEFKQLDLHPDELSLRELRNNNNANYSKITENFGAVDAKFETIQEQFNQVVIEGDSSVEAAQARIADEKTFTTLKERLDDRDALLAEKATGDKSDFVNSWWCLPRSIYNGLRGCFYQGGVNREGTMKLAKFDLRRHTNETIDLGTFEKDDHNVPAFLFEDDKPPIVAIVRHAKESFVRIRIGSHPHNLKSLETATEVQLSFPNACTYAHLIRRPTDSYLALLTRCSDGWYVRISFDWGKTWSPARRFHAFSYCTFKQVGHRIKYAITNHPISSVDNEIRYFEIDMVSGDVYDSSLGTPIENLWNGTAVIGSNKPTLIGKVTDPETLRTFDVGRSGSIAAMKFDKTNPQLGGTYGVYRFKNSATWDWEPITHSGIPVGYYQSSYVGGVVFGGNDDSVWLARESSGIWSMENWKKVNGVWELSETIKLSSDGKLGRPQIPWGAEGTGLFTGIEYWRYATDTYEDYYGDQMVIKTNVSENVVPSPTLPTVNEMPISNSFQLLTPGSLLLVDAPKWTAGVPASTVPNLVDGSTLVVVNSLTSADGVAERTSLGGLHVAVSQTSANLGRMYGLDSQAIRDYMAANPNNAYFIALLAVVTRQSTMSVPVSAAHKMFGMWGTAKSDSLNIRPVTNNKVSIVPSDNRTFFTETATPAPLNTPFIVDGAVSKLPSVGTDINLVRFGTGPNADNVSSGLSWILYGAYIEDLTVSGRSYDLVSRIFKRDFAPSKFTTDTYTNPTTLVT</sequence>
<dbReference type="Proteomes" id="UP000441585">
    <property type="component" value="Unassembled WGS sequence"/>
</dbReference>
<dbReference type="AlphaFoldDB" id="A0A6I2MGD0"/>
<evidence type="ECO:0000313" key="1">
    <source>
        <dbReference type="EMBL" id="MRX54853.1"/>
    </source>
</evidence>
<dbReference type="EMBL" id="WKKF01000002">
    <property type="protein sequence ID" value="MRX54853.1"/>
    <property type="molecule type" value="Genomic_DNA"/>
</dbReference>
<comment type="caution">
    <text evidence="1">The sequence shown here is derived from an EMBL/GenBank/DDBJ whole genome shotgun (WGS) entry which is preliminary data.</text>
</comment>
<dbReference type="RefSeq" id="WP_154318805.1">
    <property type="nucleotide sequence ID" value="NZ_CAJGAA010000002.1"/>
</dbReference>
<reference evidence="1 2" key="1">
    <citation type="submission" date="2019-11" db="EMBL/GenBank/DDBJ databases">
        <title>Bacillus idriensis genome.</title>
        <authorList>
            <person name="Konopka E.N."/>
            <person name="Newman J.D."/>
        </authorList>
    </citation>
    <scope>NUCLEOTIDE SEQUENCE [LARGE SCALE GENOMIC DNA]</scope>
    <source>
        <strain evidence="1 2">DSM 19097</strain>
    </source>
</reference>
<name>A0A6I2MGD0_9BACI</name>
<proteinExistence type="predicted"/>
<accession>A0A6I2MGD0</accession>